<dbReference type="SUPFAM" id="SSF51120">
    <property type="entry name" value="beta-Roll"/>
    <property type="match status" value="1"/>
</dbReference>
<dbReference type="Pfam" id="PF06594">
    <property type="entry name" value="HCBP_related"/>
    <property type="match status" value="1"/>
</dbReference>
<sequence length="114" mass="12308">DRLLVAATSSNNVLAGGAGNDTITGSYYADTYVFNLGDGVDTITDYTPYTGYTDVLQFGEGIAASDIRTLRSGLDLVFAHRNGTDRVVVKNWFDYTDSSASAVTDYLIETVRFA</sequence>
<gene>
    <name evidence="3" type="ORF">ACFPTN_17355</name>
</gene>
<proteinExistence type="predicted"/>
<organism evidence="3 4">
    <name type="scientific">Thauera sinica</name>
    <dbReference type="NCBI Taxonomy" id="2665146"/>
    <lineage>
        <taxon>Bacteria</taxon>
        <taxon>Pseudomonadati</taxon>
        <taxon>Pseudomonadota</taxon>
        <taxon>Betaproteobacteria</taxon>
        <taxon>Rhodocyclales</taxon>
        <taxon>Zoogloeaceae</taxon>
        <taxon>Thauera</taxon>
    </lineage>
</organism>
<evidence type="ECO:0000313" key="3">
    <source>
        <dbReference type="EMBL" id="MFC5771149.1"/>
    </source>
</evidence>
<protein>
    <submittedName>
        <fullName evidence="3">Calcium-binding protein</fullName>
    </submittedName>
</protein>
<dbReference type="RefSeq" id="WP_385961662.1">
    <property type="nucleotide sequence ID" value="NZ_JBHSOG010000080.1"/>
</dbReference>
<accession>A0ABW1AVT8</accession>
<name>A0ABW1AVT8_9RHOO</name>
<comment type="caution">
    <text evidence="3">The sequence shown here is derived from an EMBL/GenBank/DDBJ whole genome shotgun (WGS) entry which is preliminary data.</text>
</comment>
<dbReference type="Proteomes" id="UP001595974">
    <property type="component" value="Unassembled WGS sequence"/>
</dbReference>
<evidence type="ECO:0000313" key="4">
    <source>
        <dbReference type="Proteomes" id="UP001595974"/>
    </source>
</evidence>
<evidence type="ECO:0000256" key="1">
    <source>
        <dbReference type="ARBA" id="ARBA00022837"/>
    </source>
</evidence>
<keyword evidence="4" id="KW-1185">Reference proteome</keyword>
<feature type="non-terminal residue" evidence="3">
    <location>
        <position position="1"/>
    </location>
</feature>
<dbReference type="InterPro" id="IPR011049">
    <property type="entry name" value="Serralysin-like_metalloprot_C"/>
</dbReference>
<keyword evidence="1" id="KW-0106">Calcium</keyword>
<reference evidence="4" key="1">
    <citation type="journal article" date="2019" name="Int. J. Syst. Evol. Microbiol.">
        <title>The Global Catalogue of Microorganisms (GCM) 10K type strain sequencing project: providing services to taxonomists for standard genome sequencing and annotation.</title>
        <authorList>
            <consortium name="The Broad Institute Genomics Platform"/>
            <consortium name="The Broad Institute Genome Sequencing Center for Infectious Disease"/>
            <person name="Wu L."/>
            <person name="Ma J."/>
        </authorList>
    </citation>
    <scope>NUCLEOTIDE SEQUENCE [LARGE SCALE GENOMIC DNA]</scope>
    <source>
        <strain evidence="4">SHR3</strain>
    </source>
</reference>
<dbReference type="EMBL" id="JBHSOG010000080">
    <property type="protein sequence ID" value="MFC5771149.1"/>
    <property type="molecule type" value="Genomic_DNA"/>
</dbReference>
<dbReference type="InterPro" id="IPR010566">
    <property type="entry name" value="Haemolys_ca-bd"/>
</dbReference>
<feature type="non-terminal residue" evidence="3">
    <location>
        <position position="114"/>
    </location>
</feature>
<dbReference type="Gene3D" id="2.150.10.10">
    <property type="entry name" value="Serralysin-like metalloprotease, C-terminal"/>
    <property type="match status" value="1"/>
</dbReference>
<feature type="domain" description="Haemolysin-type calcium binding-related" evidence="2">
    <location>
        <begin position="75"/>
        <end position="114"/>
    </location>
</feature>
<evidence type="ECO:0000259" key="2">
    <source>
        <dbReference type="Pfam" id="PF06594"/>
    </source>
</evidence>